<dbReference type="Pfam" id="PF10058">
    <property type="entry name" value="Zn_ribbon_10"/>
    <property type="match status" value="1"/>
</dbReference>
<feature type="transmembrane region" description="Helical" evidence="1">
    <location>
        <begin position="90"/>
        <end position="112"/>
    </location>
</feature>
<feature type="domain" description="Lunapark zinc ribbon" evidence="3">
    <location>
        <begin position="247"/>
        <end position="310"/>
    </location>
</feature>
<dbReference type="Proteomes" id="UP001214603">
    <property type="component" value="Chromosome 3"/>
</dbReference>
<keyword evidence="1" id="KW-0472">Membrane</keyword>
<proteinExistence type="inferred from homology"/>
<sequence>MAGKPWLPWWPKSWNPFSRTKVPSAYDYDAILESLTEEIEVVELTLADIKARRRRAVSSVLRVILTGWVMVLLVLWGYTVVVHNTGDEGWVWYHSFYLVGLVLGTPVMLVVLHHLVTLWFRRLEKAQETHLQTLRVQRRQKINEIKKATDFEHLRRLLERYDDDPHTSEPSYTQSNTHTDSDAPHGTQLRSRASMRSLKPQPSREGLSSTRATEPRPVRDDRSRKPAPPITGMPIMGVPSAPPPRGWMDKVADMILGTDPYGASLEDQQYALICRNCFRHNGLVPKSELNEIRTCPADPEYVCPHCNTFNSRRPSSEPVSSPFATQHDEEPAQGTDGEEAPRPLSKKPSHASLPPDAVKLPWQTKTSGVDESKGQRRSARLRAAHESQEKVDESMQVDE</sequence>
<keyword evidence="1" id="KW-0256">Endoplasmic reticulum</keyword>
<comment type="domain">
    <text evidence="1">The C4-type zinc finger motif is necessary both for its ER three-way tubular junction localization and formation.</text>
</comment>
<organism evidence="4 5">
    <name type="scientific">Malassezia obtusa</name>
    <dbReference type="NCBI Taxonomy" id="76774"/>
    <lineage>
        <taxon>Eukaryota</taxon>
        <taxon>Fungi</taxon>
        <taxon>Dikarya</taxon>
        <taxon>Basidiomycota</taxon>
        <taxon>Ustilaginomycotina</taxon>
        <taxon>Malasseziomycetes</taxon>
        <taxon>Malasseziales</taxon>
        <taxon>Malasseziaceae</taxon>
        <taxon>Malassezia</taxon>
    </lineage>
</organism>
<feature type="transmembrane region" description="Helical" evidence="1">
    <location>
        <begin position="60"/>
        <end position="78"/>
    </location>
</feature>
<feature type="compositionally biased region" description="Low complexity" evidence="2">
    <location>
        <begin position="311"/>
        <end position="322"/>
    </location>
</feature>
<accession>A0AAF0E042</accession>
<dbReference type="EMBL" id="CP119936">
    <property type="protein sequence ID" value="WFD03316.1"/>
    <property type="molecule type" value="Genomic_DNA"/>
</dbReference>
<feature type="region of interest" description="Disordered" evidence="2">
    <location>
        <begin position="162"/>
        <end position="244"/>
    </location>
</feature>
<keyword evidence="1" id="KW-0862">Zinc</keyword>
<comment type="similarity">
    <text evidence="1">Belongs to the lunapark family.</text>
</comment>
<dbReference type="AlphaFoldDB" id="A0AAF0E042"/>
<comment type="subcellular location">
    <subcellularLocation>
        <location evidence="1">Endoplasmic reticulum membrane</location>
        <topology evidence="1">Multi-pass membrane protein</topology>
    </subcellularLocation>
</comment>
<feature type="compositionally biased region" description="Polar residues" evidence="2">
    <location>
        <begin position="168"/>
        <end position="178"/>
    </location>
</feature>
<evidence type="ECO:0000256" key="2">
    <source>
        <dbReference type="SAM" id="MobiDB-lite"/>
    </source>
</evidence>
<evidence type="ECO:0000259" key="3">
    <source>
        <dbReference type="Pfam" id="PF10058"/>
    </source>
</evidence>
<feature type="region of interest" description="Disordered" evidence="2">
    <location>
        <begin position="311"/>
        <end position="399"/>
    </location>
</feature>
<keyword evidence="5" id="KW-1185">Reference proteome</keyword>
<reference evidence="4" key="1">
    <citation type="submission" date="2023-03" db="EMBL/GenBank/DDBJ databases">
        <title>Mating type loci evolution in Malassezia.</title>
        <authorList>
            <person name="Coelho M.A."/>
        </authorList>
    </citation>
    <scope>NUCLEOTIDE SEQUENCE</scope>
    <source>
        <strain evidence="4">CBS 7876</strain>
    </source>
</reference>
<protein>
    <recommendedName>
        <fullName evidence="1">Endoplasmic reticulum junction formation protein lunapark</fullName>
    </recommendedName>
</protein>
<name>A0AAF0E042_9BASI</name>
<feature type="compositionally biased region" description="Basic and acidic residues" evidence="2">
    <location>
        <begin position="383"/>
        <end position="393"/>
    </location>
</feature>
<dbReference type="PANTHER" id="PTHR22166">
    <property type="entry name" value="ENDOPLASMIC RETICULUM JUNCTION FORMATION PROTEIN LUNAPARK"/>
    <property type="match status" value="1"/>
</dbReference>
<dbReference type="GO" id="GO:0071788">
    <property type="term" value="P:endoplasmic reticulum tubular network maintenance"/>
    <property type="evidence" value="ECO:0007669"/>
    <property type="project" value="UniProtKB-UniRule"/>
</dbReference>
<evidence type="ECO:0000313" key="5">
    <source>
        <dbReference type="Proteomes" id="UP001214603"/>
    </source>
</evidence>
<feature type="compositionally biased region" description="Basic and acidic residues" evidence="2">
    <location>
        <begin position="213"/>
        <end position="224"/>
    </location>
</feature>
<dbReference type="InterPro" id="IPR019273">
    <property type="entry name" value="Lunapark_Znf"/>
</dbReference>
<dbReference type="InterPro" id="IPR040115">
    <property type="entry name" value="Lnp"/>
</dbReference>
<gene>
    <name evidence="4" type="ORF">MOBT1_002005</name>
</gene>
<dbReference type="GO" id="GO:0098826">
    <property type="term" value="C:endoplasmic reticulum tubular network membrane"/>
    <property type="evidence" value="ECO:0007669"/>
    <property type="project" value="UniProtKB-UniRule"/>
</dbReference>
<dbReference type="PANTHER" id="PTHR22166:SF12">
    <property type="entry name" value="ENDOPLASMIC RETICULUM JUNCTION FORMATION PROTEIN LUNAPARK"/>
    <property type="match status" value="1"/>
</dbReference>
<keyword evidence="1" id="KW-0812">Transmembrane</keyword>
<dbReference type="GO" id="GO:1903373">
    <property type="term" value="P:positive regulation of endoplasmic reticulum tubular network organization"/>
    <property type="evidence" value="ECO:0007669"/>
    <property type="project" value="UniProtKB-UniRule"/>
</dbReference>
<dbReference type="GO" id="GO:0008270">
    <property type="term" value="F:zinc ion binding"/>
    <property type="evidence" value="ECO:0007669"/>
    <property type="project" value="UniProtKB-KW"/>
</dbReference>
<evidence type="ECO:0000313" key="4">
    <source>
        <dbReference type="EMBL" id="WFD03316.1"/>
    </source>
</evidence>
<keyword evidence="1" id="KW-1133">Transmembrane helix</keyword>
<keyword evidence="1" id="KW-0863">Zinc-finger</keyword>
<evidence type="ECO:0000256" key="1">
    <source>
        <dbReference type="RuleBase" id="RU367073"/>
    </source>
</evidence>
<comment type="function">
    <text evidence="1">Plays a role in determining ER morphology.</text>
</comment>
<keyword evidence="1" id="KW-0479">Metal-binding</keyword>